<evidence type="ECO:0000256" key="4">
    <source>
        <dbReference type="ARBA" id="ARBA00023316"/>
    </source>
</evidence>
<dbReference type="Pfam" id="PF03214">
    <property type="entry name" value="RGP"/>
    <property type="match status" value="1"/>
</dbReference>
<proteinExistence type="inferred from homology"/>
<keyword evidence="3" id="KW-0333">Golgi apparatus</keyword>
<evidence type="ECO:0000313" key="6">
    <source>
        <dbReference type="Proteomes" id="UP001151529"/>
    </source>
</evidence>
<dbReference type="PANTHER" id="PTHR31682:SF45">
    <property type="entry name" value="UDP-ARABINOPYRANOSE MUTASE"/>
    <property type="match status" value="1"/>
</dbReference>
<evidence type="ECO:0000256" key="2">
    <source>
        <dbReference type="ARBA" id="ARBA00008986"/>
    </source>
</evidence>
<dbReference type="PANTHER" id="PTHR31682">
    <property type="entry name" value="UDP-ARABINOSE MUTASE"/>
    <property type="match status" value="1"/>
</dbReference>
<gene>
    <name evidence="5" type="ORF">OIU85_009716</name>
</gene>
<dbReference type="GO" id="GO:0071555">
    <property type="term" value="P:cell wall organization"/>
    <property type="evidence" value="ECO:0007669"/>
    <property type="project" value="UniProtKB-KW"/>
</dbReference>
<evidence type="ECO:0000313" key="5">
    <source>
        <dbReference type="EMBL" id="KAJ6676460.1"/>
    </source>
</evidence>
<comment type="subcellular location">
    <subcellularLocation>
        <location evidence="1">Golgi apparatus</location>
    </subcellularLocation>
</comment>
<evidence type="ECO:0000256" key="1">
    <source>
        <dbReference type="ARBA" id="ARBA00004555"/>
    </source>
</evidence>
<dbReference type="GO" id="GO:0052691">
    <property type="term" value="F:UDP-arabinopyranose mutase activity"/>
    <property type="evidence" value="ECO:0007669"/>
    <property type="project" value="TreeGrafter"/>
</dbReference>
<dbReference type="EMBL" id="JAPFFL010000015">
    <property type="protein sequence ID" value="KAJ6676460.1"/>
    <property type="molecule type" value="Genomic_DNA"/>
</dbReference>
<evidence type="ECO:0000256" key="3">
    <source>
        <dbReference type="ARBA" id="ARBA00023034"/>
    </source>
</evidence>
<accession>A0A9Q0SGZ5</accession>
<dbReference type="GO" id="GO:0009505">
    <property type="term" value="C:plant-type cell wall"/>
    <property type="evidence" value="ECO:0007669"/>
    <property type="project" value="TreeGrafter"/>
</dbReference>
<reference evidence="5" key="2">
    <citation type="journal article" date="2023" name="Int. J. Mol. Sci.">
        <title>De Novo Assembly and Annotation of 11 Diverse Shrub Willow (Salix) Genomes Reveals Novel Gene Organization in Sex-Linked Regions.</title>
        <authorList>
            <person name="Hyden B."/>
            <person name="Feng K."/>
            <person name="Yates T.B."/>
            <person name="Jawdy S."/>
            <person name="Cereghino C."/>
            <person name="Smart L.B."/>
            <person name="Muchero W."/>
        </authorList>
    </citation>
    <scope>NUCLEOTIDE SEQUENCE [LARGE SCALE GENOMIC DNA]</scope>
    <source>
        <tissue evidence="5">Shoot tip</tissue>
    </source>
</reference>
<dbReference type="GO" id="GO:0005829">
    <property type="term" value="C:cytosol"/>
    <property type="evidence" value="ECO:0007669"/>
    <property type="project" value="TreeGrafter"/>
</dbReference>
<dbReference type="OrthoDB" id="1020896at2759"/>
<dbReference type="GO" id="GO:0005794">
    <property type="term" value="C:Golgi apparatus"/>
    <property type="evidence" value="ECO:0007669"/>
    <property type="project" value="UniProtKB-SubCell"/>
</dbReference>
<name>A0A9Q0SGZ5_SALVM</name>
<protein>
    <submittedName>
        <fullName evidence="5">UDP-ARABINOSE MUTASE</fullName>
    </submittedName>
</protein>
<dbReference type="Proteomes" id="UP001151529">
    <property type="component" value="Chromosome 15Z"/>
</dbReference>
<comment type="similarity">
    <text evidence="2">Belongs to the RGP family.</text>
</comment>
<keyword evidence="6" id="KW-1185">Reference proteome</keyword>
<keyword evidence="4" id="KW-0961">Cell wall biogenesis/degradation</keyword>
<dbReference type="GO" id="GO:0071669">
    <property type="term" value="P:plant-type cell wall organization or biogenesis"/>
    <property type="evidence" value="ECO:0007669"/>
    <property type="project" value="TreeGrafter"/>
</dbReference>
<sequence length="106" mass="11869">MGNEDLMILSCASIDSVYLDASNVDHTRTLSNVLFDVDFRKTSSRSSDLLAYPKECTTVQQCYLDLSELVKKKLGPDDGYFQKLGDAMVAWIEAWDEHNSSAQKPS</sequence>
<dbReference type="AlphaFoldDB" id="A0A9Q0SGZ5"/>
<organism evidence="5 6">
    <name type="scientific">Salix viminalis</name>
    <name type="common">Common osier</name>
    <name type="synonym">Basket willow</name>
    <dbReference type="NCBI Taxonomy" id="40686"/>
    <lineage>
        <taxon>Eukaryota</taxon>
        <taxon>Viridiplantae</taxon>
        <taxon>Streptophyta</taxon>
        <taxon>Embryophyta</taxon>
        <taxon>Tracheophyta</taxon>
        <taxon>Spermatophyta</taxon>
        <taxon>Magnoliopsida</taxon>
        <taxon>eudicotyledons</taxon>
        <taxon>Gunneridae</taxon>
        <taxon>Pentapetalae</taxon>
        <taxon>rosids</taxon>
        <taxon>fabids</taxon>
        <taxon>Malpighiales</taxon>
        <taxon>Salicaceae</taxon>
        <taxon>Saliceae</taxon>
        <taxon>Salix</taxon>
    </lineage>
</organism>
<dbReference type="InterPro" id="IPR037595">
    <property type="entry name" value="RGP_fam"/>
</dbReference>
<reference evidence="5" key="1">
    <citation type="submission" date="2022-11" db="EMBL/GenBank/DDBJ databases">
        <authorList>
            <person name="Hyden B.L."/>
            <person name="Feng K."/>
            <person name="Yates T."/>
            <person name="Jawdy S."/>
            <person name="Smart L.B."/>
            <person name="Muchero W."/>
        </authorList>
    </citation>
    <scope>NUCLEOTIDE SEQUENCE</scope>
    <source>
        <tissue evidence="5">Shoot tip</tissue>
    </source>
</reference>
<comment type="caution">
    <text evidence="5">The sequence shown here is derived from an EMBL/GenBank/DDBJ whole genome shotgun (WGS) entry which is preliminary data.</text>
</comment>
<dbReference type="GO" id="GO:0033356">
    <property type="term" value="P:UDP-L-arabinose metabolic process"/>
    <property type="evidence" value="ECO:0007669"/>
    <property type="project" value="TreeGrafter"/>
</dbReference>